<protein>
    <submittedName>
        <fullName evidence="2">Uncharacterized protein</fullName>
    </submittedName>
</protein>
<name>B4W446_9CYAN</name>
<evidence type="ECO:0000313" key="3">
    <source>
        <dbReference type="Proteomes" id="UP000003835"/>
    </source>
</evidence>
<feature type="region of interest" description="Disordered" evidence="1">
    <location>
        <begin position="1"/>
        <end position="38"/>
    </location>
</feature>
<dbReference type="AlphaFoldDB" id="B4W446"/>
<sequence length="38" mass="3216">MGAGEAGGDGGDGGAEGAGGAGGESVGAGFTTNVSFSP</sequence>
<dbReference type="EMBL" id="DS989877">
    <property type="protein sequence ID" value="EDX70982.1"/>
    <property type="molecule type" value="Genomic_DNA"/>
</dbReference>
<dbReference type="STRING" id="118168.MC7420_6582"/>
<organism evidence="2 3">
    <name type="scientific">Coleofasciculus chthonoplastes PCC 7420</name>
    <dbReference type="NCBI Taxonomy" id="118168"/>
    <lineage>
        <taxon>Bacteria</taxon>
        <taxon>Bacillati</taxon>
        <taxon>Cyanobacteriota</taxon>
        <taxon>Cyanophyceae</taxon>
        <taxon>Coleofasciculales</taxon>
        <taxon>Coleofasciculaceae</taxon>
        <taxon>Coleofasciculus</taxon>
    </lineage>
</organism>
<gene>
    <name evidence="2" type="ORF">MC7420_6582</name>
</gene>
<keyword evidence="3" id="KW-1185">Reference proteome</keyword>
<reference evidence="2 3" key="1">
    <citation type="submission" date="2008-07" db="EMBL/GenBank/DDBJ databases">
        <authorList>
            <person name="Tandeau de Marsac N."/>
            <person name="Ferriera S."/>
            <person name="Johnson J."/>
            <person name="Kravitz S."/>
            <person name="Beeson K."/>
            <person name="Sutton G."/>
            <person name="Rogers Y.-H."/>
            <person name="Friedman R."/>
            <person name="Frazier M."/>
            <person name="Venter J.C."/>
        </authorList>
    </citation>
    <scope>NUCLEOTIDE SEQUENCE [LARGE SCALE GENOMIC DNA]</scope>
    <source>
        <strain evidence="2 3">PCC 7420</strain>
    </source>
</reference>
<accession>B4W446</accession>
<evidence type="ECO:0000256" key="1">
    <source>
        <dbReference type="SAM" id="MobiDB-lite"/>
    </source>
</evidence>
<proteinExistence type="predicted"/>
<dbReference type="Proteomes" id="UP000003835">
    <property type="component" value="Unassembled WGS sequence"/>
</dbReference>
<dbReference type="HOGENOM" id="CLU_3326810_0_0_3"/>
<feature type="compositionally biased region" description="Gly residues" evidence="1">
    <location>
        <begin position="1"/>
        <end position="26"/>
    </location>
</feature>
<evidence type="ECO:0000313" key="2">
    <source>
        <dbReference type="EMBL" id="EDX70982.1"/>
    </source>
</evidence>